<dbReference type="GO" id="GO:0000250">
    <property type="term" value="F:lanosterol synthase activity"/>
    <property type="evidence" value="ECO:0007669"/>
    <property type="project" value="TreeGrafter"/>
</dbReference>
<gene>
    <name evidence="7" type="ORF">PRK78_002421</name>
</gene>
<keyword evidence="2" id="KW-0677">Repeat</keyword>
<keyword evidence="3" id="KW-0443">Lipid metabolism</keyword>
<dbReference type="SFLD" id="SFLDG01016">
    <property type="entry name" value="Prenyltransferase_Like_2"/>
    <property type="match status" value="1"/>
</dbReference>
<dbReference type="Proteomes" id="UP001219355">
    <property type="component" value="Chromosome 1"/>
</dbReference>
<reference evidence="7" key="1">
    <citation type="submission" date="2023-03" db="EMBL/GenBank/DDBJ databases">
        <title>Emydomyces testavorans Genome Sequence.</title>
        <authorList>
            <person name="Hoyer L."/>
        </authorList>
    </citation>
    <scope>NUCLEOTIDE SEQUENCE</scope>
    <source>
        <strain evidence="7">16-2883</strain>
    </source>
</reference>
<dbReference type="NCBIfam" id="TIGR01787">
    <property type="entry name" value="squalene_cyclas"/>
    <property type="match status" value="1"/>
</dbReference>
<dbReference type="Gene3D" id="1.50.10.20">
    <property type="match status" value="2"/>
</dbReference>
<proteinExistence type="inferred from homology"/>
<keyword evidence="3" id="KW-0752">Steroid biosynthesis</keyword>
<dbReference type="InterPro" id="IPR018333">
    <property type="entry name" value="Squalene_cyclase"/>
</dbReference>
<evidence type="ECO:0000256" key="4">
    <source>
        <dbReference type="RuleBase" id="RU362003"/>
    </source>
</evidence>
<keyword evidence="3" id="KW-0444">Lipid biosynthesis</keyword>
<dbReference type="SUPFAM" id="SSF48239">
    <property type="entry name" value="Terpenoid cyclases/Protein prenyltransferases"/>
    <property type="match status" value="2"/>
</dbReference>
<dbReference type="InterPro" id="IPR032696">
    <property type="entry name" value="SQ_cyclase_C"/>
</dbReference>
<organism evidence="7 8">
    <name type="scientific">Emydomyces testavorans</name>
    <dbReference type="NCBI Taxonomy" id="2070801"/>
    <lineage>
        <taxon>Eukaryota</taxon>
        <taxon>Fungi</taxon>
        <taxon>Dikarya</taxon>
        <taxon>Ascomycota</taxon>
        <taxon>Pezizomycotina</taxon>
        <taxon>Eurotiomycetes</taxon>
        <taxon>Eurotiomycetidae</taxon>
        <taxon>Onygenales</taxon>
        <taxon>Nannizziopsiaceae</taxon>
        <taxon>Emydomyces</taxon>
    </lineage>
</organism>
<evidence type="ECO:0000256" key="2">
    <source>
        <dbReference type="ARBA" id="ARBA00022737"/>
    </source>
</evidence>
<dbReference type="Gene3D" id="6.20.120.20">
    <property type="match status" value="1"/>
</dbReference>
<evidence type="ECO:0000313" key="8">
    <source>
        <dbReference type="Proteomes" id="UP001219355"/>
    </source>
</evidence>
<dbReference type="CDD" id="cd02892">
    <property type="entry name" value="SQCY_1"/>
    <property type="match status" value="1"/>
</dbReference>
<evidence type="ECO:0000259" key="5">
    <source>
        <dbReference type="Pfam" id="PF13243"/>
    </source>
</evidence>
<accession>A0AAF0DGB4</accession>
<dbReference type="Pfam" id="PF13249">
    <property type="entry name" value="SQHop_cyclase_N"/>
    <property type="match status" value="1"/>
</dbReference>
<dbReference type="GO" id="GO:0005811">
    <property type="term" value="C:lipid droplet"/>
    <property type="evidence" value="ECO:0007669"/>
    <property type="project" value="InterPro"/>
</dbReference>
<keyword evidence="8" id="KW-1185">Reference proteome</keyword>
<evidence type="ECO:0000256" key="1">
    <source>
        <dbReference type="ARBA" id="ARBA00009755"/>
    </source>
</evidence>
<keyword evidence="4 7" id="KW-0413">Isomerase</keyword>
<dbReference type="EMBL" id="CP120627">
    <property type="protein sequence ID" value="WEW56962.1"/>
    <property type="molecule type" value="Genomic_DNA"/>
</dbReference>
<feature type="domain" description="Squalene cyclase C-terminal" evidence="5">
    <location>
        <begin position="398"/>
        <end position="730"/>
    </location>
</feature>
<sequence length="747" mass="84226">MSDDKASMTASKEVDSTEVIAGKLSFSDKQAAREFRTDLTRWRLHVDNGRHVWKYVENQRDLNENPQSFLEKYWLGLPFEMPKMPRPGLPIQALENSWEFLKRLQTKAGNWGSNCDGPMFVTSGMVFCMFVLEIPIASHAKLEMCRYLINTANEDGGWGTSIETPSTVFGTTVNYIMLRMLGLSAKHEARRLLSTMGSALSIPTWGKFWLCVLGLYDWEGIVPLPAEPLLAPSFLPINPANWWMPLRNIFISMSYLYGHRFTAPESALIRELRQEIYDLPYHQIEWHRQRLNISAADCVKPRTYWQSATAFALGLFERWKVPYLRKRALNEALFQIEAEVHNTGYICLSGVNWASNLLALWHAHGPDSHWFQGMKERFMEPMWMCREGLAASGTDGTAVWDTSLTVQAICCSGLELCVDTIGVLQRAAEFLDNSQIRNNPLGMQQVYRHPAKGGWPFSTRMQGYSVSDTTAEALRAVLQLQKIAGMPKCISVDRLKQAVDFLLGMESQGGGYAAYEQVRGPDFLELFNITDSYESCMVEKRYPECTASVVMALTDFAAEYAGHRPDDISQCIERAISYLLRTQYPDGGWLGSWGICFTYATMFALEGLACVGRWEQNCLAARKACAFLLHHQNTDGGWGEALESWKAKHYVSEPEGSQVTNTAYAVIGLMAAQCSNKAAIDRGIAYIMKTQQPTGDWLPGKLEGIYVPPGGYRYPLYKFHFSIKALAQYIKRYGTSEAPKNEVLSAV</sequence>
<evidence type="ECO:0000259" key="6">
    <source>
        <dbReference type="Pfam" id="PF13249"/>
    </source>
</evidence>
<name>A0AAF0DGB4_9EURO</name>
<dbReference type="InterPro" id="IPR032697">
    <property type="entry name" value="SQ_cyclase_N"/>
</dbReference>
<dbReference type="AlphaFoldDB" id="A0AAF0DGB4"/>
<dbReference type="GO" id="GO:0016104">
    <property type="term" value="P:triterpenoid biosynthetic process"/>
    <property type="evidence" value="ECO:0007669"/>
    <property type="project" value="InterPro"/>
</dbReference>
<dbReference type="PANTHER" id="PTHR11764:SF20">
    <property type="entry name" value="LANOSTEROL SYNTHASE"/>
    <property type="match status" value="1"/>
</dbReference>
<evidence type="ECO:0000313" key="7">
    <source>
        <dbReference type="EMBL" id="WEW56962.1"/>
    </source>
</evidence>
<protein>
    <recommendedName>
        <fullName evidence="4">Terpene cyclase/mutase family member</fullName>
        <ecNumber evidence="4">5.4.99.-</ecNumber>
    </recommendedName>
</protein>
<evidence type="ECO:0000256" key="3">
    <source>
        <dbReference type="ARBA" id="ARBA00022955"/>
    </source>
</evidence>
<dbReference type="InterPro" id="IPR008930">
    <property type="entry name" value="Terpenoid_cyclase/PrenylTrfase"/>
</dbReference>
<dbReference type="PANTHER" id="PTHR11764">
    <property type="entry name" value="TERPENE CYCLASE/MUTASE FAMILY MEMBER"/>
    <property type="match status" value="1"/>
</dbReference>
<dbReference type="Pfam" id="PF13243">
    <property type="entry name" value="SQHop_cyclase_C"/>
    <property type="match status" value="1"/>
</dbReference>
<dbReference type="GO" id="GO:0006696">
    <property type="term" value="P:ergosterol biosynthetic process"/>
    <property type="evidence" value="ECO:0007669"/>
    <property type="project" value="TreeGrafter"/>
</dbReference>
<dbReference type="EC" id="5.4.99.-" evidence="4"/>
<feature type="domain" description="Squalene cyclase N-terminal" evidence="6">
    <location>
        <begin position="96"/>
        <end position="361"/>
    </location>
</feature>
<comment type="similarity">
    <text evidence="1 4">Belongs to the terpene cyclase/mutase family.</text>
</comment>